<sequence length="423" mass="47513">MKSICLDYSNVDKYINNQELQRKIEDNKQLLETCMKSKATDSDSMGWINTYHSNDEDMLKKIEDKAAEIRENADVFILIGVGGSNQGARAVIKAMGDSKVDILYAGNNLSPAYLNNMMDKIKNKSVYVNVIAKNFATLEPGITFRVLRQYLEKTYGEQEAAKRIIATGSLNGSSLEKLGKMKGYTLLPFPLDVGGRFSVLTPVGLLPIAVSGVDIRQLLFGASEMEKSIHTASLNNNDVINYALIRNILLEKGYNIEILGIFEPLMEYFNKWWVQLFGESEGKIGKGIYPSSCSFSEDLHSLGQYIQDGQKILFETFINIEDMESSYPIPLENEDIDEFNYLNGKDFSFLNKSAYDATVKAHYEGGVPVLVLNVPKLTPYYMGQLFYFFEFGCYLSATILGVNPFNQPGVEAYKTNMFKTLKA</sequence>
<dbReference type="GO" id="GO:0004347">
    <property type="term" value="F:glucose-6-phosphate isomerase activity"/>
    <property type="evidence" value="ECO:0007669"/>
    <property type="project" value="UniProtKB-UniRule"/>
</dbReference>
<dbReference type="InterPro" id="IPR046348">
    <property type="entry name" value="SIS_dom_sf"/>
</dbReference>
<dbReference type="RefSeq" id="WP_212693505.1">
    <property type="nucleotide sequence ID" value="NZ_CP058561.1"/>
</dbReference>
<feature type="active site" evidence="8">
    <location>
        <position position="414"/>
    </location>
</feature>
<dbReference type="EC" id="5.3.1.9" evidence="8"/>
<dbReference type="InterPro" id="IPR001672">
    <property type="entry name" value="G6P_Isomerase"/>
</dbReference>
<dbReference type="UniPathway" id="UPA00109">
    <property type="reaction ID" value="UER00181"/>
</dbReference>
<dbReference type="GO" id="GO:0048029">
    <property type="term" value="F:monosaccharide binding"/>
    <property type="evidence" value="ECO:0007669"/>
    <property type="project" value="TreeGrafter"/>
</dbReference>
<dbReference type="GO" id="GO:0006096">
    <property type="term" value="P:glycolytic process"/>
    <property type="evidence" value="ECO:0007669"/>
    <property type="project" value="UniProtKB-UniRule"/>
</dbReference>
<evidence type="ECO:0000256" key="5">
    <source>
        <dbReference type="ARBA" id="ARBA00023152"/>
    </source>
</evidence>
<evidence type="ECO:0000313" key="12">
    <source>
        <dbReference type="Proteomes" id="UP000677305"/>
    </source>
</evidence>
<dbReference type="PROSITE" id="PS51463">
    <property type="entry name" value="P_GLUCOSE_ISOMERASE_3"/>
    <property type="match status" value="1"/>
</dbReference>
<dbReference type="CDD" id="cd05016">
    <property type="entry name" value="SIS_PGI_2"/>
    <property type="match status" value="1"/>
</dbReference>
<organism evidence="11 12">
    <name type="scientific">Vallitalea guaymasensis</name>
    <dbReference type="NCBI Taxonomy" id="1185412"/>
    <lineage>
        <taxon>Bacteria</taxon>
        <taxon>Bacillati</taxon>
        <taxon>Bacillota</taxon>
        <taxon>Clostridia</taxon>
        <taxon>Lachnospirales</taxon>
        <taxon>Vallitaleaceae</taxon>
        <taxon>Vallitalea</taxon>
    </lineage>
</organism>
<evidence type="ECO:0000256" key="8">
    <source>
        <dbReference type="HAMAP-Rule" id="MF_00473"/>
    </source>
</evidence>
<feature type="active site" description="Proton donor" evidence="8">
    <location>
        <position position="279"/>
    </location>
</feature>
<evidence type="ECO:0000256" key="9">
    <source>
        <dbReference type="RuleBase" id="RU000612"/>
    </source>
</evidence>
<dbReference type="PANTHER" id="PTHR11469:SF1">
    <property type="entry name" value="GLUCOSE-6-PHOSPHATE ISOMERASE"/>
    <property type="match status" value="1"/>
</dbReference>
<comment type="subcellular location">
    <subcellularLocation>
        <location evidence="8">Cytoplasm</location>
    </subcellularLocation>
</comment>
<keyword evidence="10" id="KW-0175">Coiled coil</keyword>
<evidence type="ECO:0000256" key="2">
    <source>
        <dbReference type="ARBA" id="ARBA00006604"/>
    </source>
</evidence>
<dbReference type="CDD" id="cd05015">
    <property type="entry name" value="SIS_PGI_1"/>
    <property type="match status" value="1"/>
</dbReference>
<evidence type="ECO:0000256" key="3">
    <source>
        <dbReference type="ARBA" id="ARBA00022432"/>
    </source>
</evidence>
<dbReference type="HAMAP" id="MF_00473">
    <property type="entry name" value="G6P_isomerase"/>
    <property type="match status" value="1"/>
</dbReference>
<dbReference type="UniPathway" id="UPA00138"/>
<keyword evidence="4 8" id="KW-0963">Cytoplasm</keyword>
<protein>
    <recommendedName>
        <fullName evidence="8">Glucose-6-phosphate isomerase</fullName>
        <shortName evidence="8">GPI</shortName>
        <ecNumber evidence="8">5.3.1.9</ecNumber>
    </recommendedName>
    <alternativeName>
        <fullName evidence="8">Phosphoglucose isomerase</fullName>
        <shortName evidence="8">PGI</shortName>
    </alternativeName>
    <alternativeName>
        <fullName evidence="8">Phosphohexose isomerase</fullName>
        <shortName evidence="8">PHI</shortName>
    </alternativeName>
</protein>
<dbReference type="InterPro" id="IPR035482">
    <property type="entry name" value="SIS_PGI_2"/>
</dbReference>
<keyword evidence="6 8" id="KW-0413">Isomerase</keyword>
<dbReference type="GO" id="GO:0051156">
    <property type="term" value="P:glucose 6-phosphate metabolic process"/>
    <property type="evidence" value="ECO:0007669"/>
    <property type="project" value="TreeGrafter"/>
</dbReference>
<keyword evidence="3 8" id="KW-0312">Gluconeogenesis</keyword>
<comment type="similarity">
    <text evidence="2 8 9">Belongs to the GPI family.</text>
</comment>
<dbReference type="GO" id="GO:0006094">
    <property type="term" value="P:gluconeogenesis"/>
    <property type="evidence" value="ECO:0007669"/>
    <property type="project" value="UniProtKB-UniRule"/>
</dbReference>
<gene>
    <name evidence="8" type="primary">pgi</name>
    <name evidence="11" type="ORF">HYG85_11040</name>
</gene>
<dbReference type="Gene3D" id="3.40.50.10490">
    <property type="entry name" value="Glucose-6-phosphate isomerase like protein, domain 1"/>
    <property type="match status" value="2"/>
</dbReference>
<dbReference type="GO" id="GO:0005829">
    <property type="term" value="C:cytosol"/>
    <property type="evidence" value="ECO:0007669"/>
    <property type="project" value="TreeGrafter"/>
</dbReference>
<reference evidence="11 12" key="1">
    <citation type="submission" date="2020-07" db="EMBL/GenBank/DDBJ databases">
        <title>Vallitalea guaymasensis genome.</title>
        <authorList>
            <person name="Postec A."/>
        </authorList>
    </citation>
    <scope>NUCLEOTIDE SEQUENCE [LARGE SCALE GENOMIC DNA]</scope>
    <source>
        <strain evidence="11 12">Ra1766G1</strain>
    </source>
</reference>
<evidence type="ECO:0000256" key="6">
    <source>
        <dbReference type="ARBA" id="ARBA00023235"/>
    </source>
</evidence>
<comment type="pathway">
    <text evidence="8">Carbohydrate biosynthesis; gluconeogenesis.</text>
</comment>
<name>A0A8J8SCG7_9FIRM</name>
<dbReference type="FunFam" id="3.40.50.10490:FF:000016">
    <property type="entry name" value="Glucose-6-phosphate isomerase"/>
    <property type="match status" value="1"/>
</dbReference>
<dbReference type="InterPro" id="IPR018189">
    <property type="entry name" value="Phosphoglucose_isomerase_CS"/>
</dbReference>
<accession>A0A8J8SCG7</accession>
<dbReference type="SUPFAM" id="SSF53697">
    <property type="entry name" value="SIS domain"/>
    <property type="match status" value="1"/>
</dbReference>
<evidence type="ECO:0000256" key="7">
    <source>
        <dbReference type="ARBA" id="ARBA00029321"/>
    </source>
</evidence>
<proteinExistence type="inferred from homology"/>
<dbReference type="NCBIfam" id="NF010697">
    <property type="entry name" value="PRK14097.1"/>
    <property type="match status" value="1"/>
</dbReference>
<keyword evidence="12" id="KW-1185">Reference proteome</keyword>
<dbReference type="AlphaFoldDB" id="A0A8J8SCG7"/>
<dbReference type="Proteomes" id="UP000677305">
    <property type="component" value="Chromosome"/>
</dbReference>
<dbReference type="PANTHER" id="PTHR11469">
    <property type="entry name" value="GLUCOSE-6-PHOSPHATE ISOMERASE"/>
    <property type="match status" value="1"/>
</dbReference>
<dbReference type="InterPro" id="IPR035476">
    <property type="entry name" value="SIS_PGI_1"/>
</dbReference>
<evidence type="ECO:0000256" key="4">
    <source>
        <dbReference type="ARBA" id="ARBA00022490"/>
    </source>
</evidence>
<evidence type="ECO:0000256" key="10">
    <source>
        <dbReference type="SAM" id="Coils"/>
    </source>
</evidence>
<comment type="function">
    <text evidence="8">Catalyzes the reversible isomerization of glucose-6-phosphate to fructose-6-phosphate.</text>
</comment>
<comment type="pathway">
    <text evidence="1 8 9">Carbohydrate degradation; glycolysis; D-glyceraldehyde 3-phosphate and glycerone phosphate from D-glucose: step 2/4.</text>
</comment>
<comment type="caution">
    <text evidence="8">Lacks conserved residue(s) required for the propagation of feature annotation.</text>
</comment>
<keyword evidence="5 8" id="KW-0324">Glycolysis</keyword>
<evidence type="ECO:0000256" key="1">
    <source>
        <dbReference type="ARBA" id="ARBA00004926"/>
    </source>
</evidence>
<dbReference type="EMBL" id="CP058561">
    <property type="protein sequence ID" value="QUH29425.1"/>
    <property type="molecule type" value="Genomic_DNA"/>
</dbReference>
<evidence type="ECO:0000313" key="11">
    <source>
        <dbReference type="EMBL" id="QUH29425.1"/>
    </source>
</evidence>
<dbReference type="KEGG" id="vgu:HYG85_11040"/>
<dbReference type="GO" id="GO:0097367">
    <property type="term" value="F:carbohydrate derivative binding"/>
    <property type="evidence" value="ECO:0007669"/>
    <property type="project" value="InterPro"/>
</dbReference>
<comment type="catalytic activity">
    <reaction evidence="7 8 9">
        <text>alpha-D-glucose 6-phosphate = beta-D-fructose 6-phosphate</text>
        <dbReference type="Rhea" id="RHEA:11816"/>
        <dbReference type="ChEBI" id="CHEBI:57634"/>
        <dbReference type="ChEBI" id="CHEBI:58225"/>
        <dbReference type="EC" id="5.3.1.9"/>
    </reaction>
</comment>
<feature type="coiled-coil region" evidence="10">
    <location>
        <begin position="17"/>
        <end position="72"/>
    </location>
</feature>
<dbReference type="Pfam" id="PF00342">
    <property type="entry name" value="PGI"/>
    <property type="match status" value="1"/>
</dbReference>
<dbReference type="PRINTS" id="PR00662">
    <property type="entry name" value="G6PISOMERASE"/>
</dbReference>
<dbReference type="PROSITE" id="PS00174">
    <property type="entry name" value="P_GLUCOSE_ISOMERASE_2"/>
    <property type="match status" value="1"/>
</dbReference>